<name>A0A923LHC2_9FIRM</name>
<dbReference type="RefSeq" id="WP_186874786.1">
    <property type="nucleotide sequence ID" value="NZ_JACOPF010000001.1"/>
</dbReference>
<dbReference type="EMBL" id="JACOPF010000001">
    <property type="protein sequence ID" value="MBC5688152.1"/>
    <property type="molecule type" value="Genomic_DNA"/>
</dbReference>
<proteinExistence type="predicted"/>
<dbReference type="Proteomes" id="UP000652477">
    <property type="component" value="Unassembled WGS sequence"/>
</dbReference>
<gene>
    <name evidence="1" type="ORF">H8S37_04290</name>
</gene>
<dbReference type="AlphaFoldDB" id="A0A923LHC2"/>
<organism evidence="1 2">
    <name type="scientific">Mediterraneibacter hominis</name>
    <dbReference type="NCBI Taxonomy" id="2763054"/>
    <lineage>
        <taxon>Bacteria</taxon>
        <taxon>Bacillati</taxon>
        <taxon>Bacillota</taxon>
        <taxon>Clostridia</taxon>
        <taxon>Lachnospirales</taxon>
        <taxon>Lachnospiraceae</taxon>
        <taxon>Mediterraneibacter</taxon>
    </lineage>
</organism>
<comment type="caution">
    <text evidence="1">The sequence shown here is derived from an EMBL/GenBank/DDBJ whole genome shotgun (WGS) entry which is preliminary data.</text>
</comment>
<evidence type="ECO:0000313" key="2">
    <source>
        <dbReference type="Proteomes" id="UP000652477"/>
    </source>
</evidence>
<protein>
    <submittedName>
        <fullName evidence="1">Uncharacterized protein</fullName>
    </submittedName>
</protein>
<evidence type="ECO:0000313" key="1">
    <source>
        <dbReference type="EMBL" id="MBC5688152.1"/>
    </source>
</evidence>
<keyword evidence="2" id="KW-1185">Reference proteome</keyword>
<sequence length="76" mass="9095">MREMDFTTENIDCCEIGDIMEVTEYKLPASYWYLLENSYGASGNYKNAERLKSKFGKVVRKWKDKKFNYITLEFDE</sequence>
<accession>A0A923LHC2</accession>
<reference evidence="1" key="1">
    <citation type="submission" date="2020-08" db="EMBL/GenBank/DDBJ databases">
        <title>Genome public.</title>
        <authorList>
            <person name="Liu C."/>
            <person name="Sun Q."/>
        </authorList>
    </citation>
    <scope>NUCLEOTIDE SEQUENCE</scope>
    <source>
        <strain evidence="1">NSJ-55</strain>
    </source>
</reference>